<comment type="similarity">
    <text evidence="1">Belongs to the thioredoxin family. DsbA subfamily.</text>
</comment>
<dbReference type="Pfam" id="PF13462">
    <property type="entry name" value="Thioredoxin_4"/>
    <property type="match status" value="1"/>
</dbReference>
<proteinExistence type="inferred from homology"/>
<dbReference type="SUPFAM" id="SSF52833">
    <property type="entry name" value="Thioredoxin-like"/>
    <property type="match status" value="1"/>
</dbReference>
<evidence type="ECO:0000256" key="1">
    <source>
        <dbReference type="ARBA" id="ARBA00005791"/>
    </source>
</evidence>
<evidence type="ECO:0000259" key="7">
    <source>
        <dbReference type="PROSITE" id="PS51352"/>
    </source>
</evidence>
<sequence length="224" mass="25352">MANTKQKGSINWIFWMIGIIAVGVIIIVVLDQNMSSSEKETSIDYENQPYIGEEDAPVNMIEFGDYRCPHCKNFQQSAFPEIKKQLVDSGDVKFYFVNYAFLNKDSDRGAKFAETVFQELGNNAFWEFHDHLFASMPDDMNKSNVYTTEFLKQTLQDVVDDQEKVQTVVEAYENGAGEDALEKDMEIARNLGVTGTPTVAVDGEVIKLESFQDLKDAVEEAKNK</sequence>
<protein>
    <submittedName>
        <fullName evidence="8">Thiol-disulfide oxidoreductase</fullName>
    </submittedName>
</protein>
<dbReference type="AlphaFoldDB" id="A0A0A5GEM1"/>
<dbReference type="Proteomes" id="UP000030403">
    <property type="component" value="Unassembled WGS sequence"/>
</dbReference>
<dbReference type="OrthoDB" id="117402at2"/>
<keyword evidence="6" id="KW-0472">Membrane</keyword>
<feature type="domain" description="Thioredoxin" evidence="7">
    <location>
        <begin position="28"/>
        <end position="190"/>
    </location>
</feature>
<evidence type="ECO:0000256" key="6">
    <source>
        <dbReference type="SAM" id="Phobius"/>
    </source>
</evidence>
<dbReference type="eggNOG" id="COG1651">
    <property type="taxonomic scope" value="Bacteria"/>
</dbReference>
<dbReference type="InterPro" id="IPR012336">
    <property type="entry name" value="Thioredoxin-like_fold"/>
</dbReference>
<keyword evidence="5" id="KW-0676">Redox-active center</keyword>
<organism evidence="8 9">
    <name type="scientific">Pontibacillus marinus BH030004 = DSM 16465</name>
    <dbReference type="NCBI Taxonomy" id="1385511"/>
    <lineage>
        <taxon>Bacteria</taxon>
        <taxon>Bacillati</taxon>
        <taxon>Bacillota</taxon>
        <taxon>Bacilli</taxon>
        <taxon>Bacillales</taxon>
        <taxon>Bacillaceae</taxon>
        <taxon>Pontibacillus</taxon>
    </lineage>
</organism>
<dbReference type="STRING" id="1385511.GCA_000425225_01226"/>
<name>A0A0A5GEM1_9BACI</name>
<dbReference type="PANTHER" id="PTHR13887:SF14">
    <property type="entry name" value="DISULFIDE BOND FORMATION PROTEIN D"/>
    <property type="match status" value="1"/>
</dbReference>
<comment type="caution">
    <text evidence="8">The sequence shown here is derived from an EMBL/GenBank/DDBJ whole genome shotgun (WGS) entry which is preliminary data.</text>
</comment>
<accession>A0A0A5GEM1</accession>
<keyword evidence="3" id="KW-0560">Oxidoreductase</keyword>
<keyword evidence="6" id="KW-0812">Transmembrane</keyword>
<reference evidence="8 9" key="1">
    <citation type="submission" date="2013-08" db="EMBL/GenBank/DDBJ databases">
        <authorList>
            <person name="Huang J."/>
            <person name="Wang G."/>
        </authorList>
    </citation>
    <scope>NUCLEOTIDE SEQUENCE [LARGE SCALE GENOMIC DNA]</scope>
    <source>
        <strain evidence="8 9">BH030004</strain>
    </source>
</reference>
<dbReference type="EMBL" id="AVPF01000014">
    <property type="protein sequence ID" value="KGX89560.1"/>
    <property type="molecule type" value="Genomic_DNA"/>
</dbReference>
<dbReference type="PROSITE" id="PS51352">
    <property type="entry name" value="THIOREDOXIN_2"/>
    <property type="match status" value="1"/>
</dbReference>
<evidence type="ECO:0000313" key="9">
    <source>
        <dbReference type="Proteomes" id="UP000030403"/>
    </source>
</evidence>
<dbReference type="InterPro" id="IPR013766">
    <property type="entry name" value="Thioredoxin_domain"/>
</dbReference>
<dbReference type="RefSeq" id="WP_027445582.1">
    <property type="nucleotide sequence ID" value="NZ_AULJ01000012.1"/>
</dbReference>
<keyword evidence="4" id="KW-1015">Disulfide bond</keyword>
<dbReference type="PANTHER" id="PTHR13887">
    <property type="entry name" value="GLUTATHIONE S-TRANSFERASE KAPPA"/>
    <property type="match status" value="1"/>
</dbReference>
<gene>
    <name evidence="8" type="ORF">N783_05565</name>
</gene>
<evidence type="ECO:0000313" key="8">
    <source>
        <dbReference type="EMBL" id="KGX89560.1"/>
    </source>
</evidence>
<keyword evidence="9" id="KW-1185">Reference proteome</keyword>
<evidence type="ECO:0000256" key="2">
    <source>
        <dbReference type="ARBA" id="ARBA00022729"/>
    </source>
</evidence>
<dbReference type="GO" id="GO:0016491">
    <property type="term" value="F:oxidoreductase activity"/>
    <property type="evidence" value="ECO:0007669"/>
    <property type="project" value="UniProtKB-KW"/>
</dbReference>
<evidence type="ECO:0000256" key="5">
    <source>
        <dbReference type="ARBA" id="ARBA00023284"/>
    </source>
</evidence>
<keyword evidence="6" id="KW-1133">Transmembrane helix</keyword>
<evidence type="ECO:0000256" key="3">
    <source>
        <dbReference type="ARBA" id="ARBA00023002"/>
    </source>
</evidence>
<keyword evidence="2" id="KW-0732">Signal</keyword>
<dbReference type="Gene3D" id="3.40.30.10">
    <property type="entry name" value="Glutaredoxin"/>
    <property type="match status" value="1"/>
</dbReference>
<dbReference type="InterPro" id="IPR036249">
    <property type="entry name" value="Thioredoxin-like_sf"/>
</dbReference>
<feature type="transmembrane region" description="Helical" evidence="6">
    <location>
        <begin position="12"/>
        <end position="30"/>
    </location>
</feature>
<evidence type="ECO:0000256" key="4">
    <source>
        <dbReference type="ARBA" id="ARBA00023157"/>
    </source>
</evidence>